<keyword evidence="1" id="KW-0560">Oxidoreductase</keyword>
<dbReference type="GO" id="GO:0016491">
    <property type="term" value="F:oxidoreductase activity"/>
    <property type="evidence" value="ECO:0007669"/>
    <property type="project" value="UniProtKB-KW"/>
</dbReference>
<evidence type="ECO:0000259" key="2">
    <source>
        <dbReference type="Pfam" id="PF00248"/>
    </source>
</evidence>
<dbReference type="PANTHER" id="PTHR43364">
    <property type="entry name" value="NADH-SPECIFIC METHYLGLYOXAL REDUCTASE-RELATED"/>
    <property type="match status" value="1"/>
</dbReference>
<dbReference type="RefSeq" id="WP_266059831.1">
    <property type="nucleotide sequence ID" value="NZ_JAPKFM010000001.1"/>
</dbReference>
<dbReference type="AlphaFoldDB" id="A0A9X3D1A6"/>
<sequence length="333" mass="35904">MPTLFDTASRIVLGTATFGVAPVADDVPTLVHGALERGINFFDTANSYGNQPEYDQPSIAPHTMRQSSEELLGPAISGIRDEVYVASKVGEPLGAARADGPFVGLLTREHIVEQLDSSLRRLRTDRIDLYYAHLPDLRTPLEETVSAFDDLITAGKIGAWGISNFSAAQTERVVRTAREIGARPPAAHQVRYSLAEREAEDTGVTAAAQAFGIPILAYSPMAGGLLGGRMAADRNYIGHKRWGGEGFTAHQIARGRRFAALADEWDLTPSSVALAWLLGRQGVAGAVVGTSSLSNLDEACRAVGCTLDTEQLRMLDELRFDDDHLYPATAERT</sequence>
<evidence type="ECO:0000313" key="3">
    <source>
        <dbReference type="EMBL" id="MCX2962794.1"/>
    </source>
</evidence>
<comment type="caution">
    <text evidence="3">The sequence shown here is derived from an EMBL/GenBank/DDBJ whole genome shotgun (WGS) entry which is preliminary data.</text>
</comment>
<dbReference type="InterPro" id="IPR023210">
    <property type="entry name" value="NADP_OxRdtase_dom"/>
</dbReference>
<gene>
    <name evidence="3" type="ORF">OSB52_01665</name>
</gene>
<dbReference type="Pfam" id="PF00248">
    <property type="entry name" value="Aldo_ket_red"/>
    <property type="match status" value="1"/>
</dbReference>
<dbReference type="EMBL" id="JAPKFM010000001">
    <property type="protein sequence ID" value="MCX2962794.1"/>
    <property type="molecule type" value="Genomic_DNA"/>
</dbReference>
<accession>A0A9X3D1A6</accession>
<dbReference type="GO" id="GO:0005829">
    <property type="term" value="C:cytosol"/>
    <property type="evidence" value="ECO:0007669"/>
    <property type="project" value="TreeGrafter"/>
</dbReference>
<evidence type="ECO:0000256" key="1">
    <source>
        <dbReference type="ARBA" id="ARBA00023002"/>
    </source>
</evidence>
<reference evidence="3" key="1">
    <citation type="submission" date="2022-10" db="EMBL/GenBank/DDBJ databases">
        <title>WGS of marine actinomycetes from Thailand.</title>
        <authorList>
            <person name="Thawai C."/>
        </authorList>
    </citation>
    <scope>NUCLEOTIDE SEQUENCE</scope>
    <source>
        <strain evidence="3">SW21</strain>
    </source>
</reference>
<dbReference type="InterPro" id="IPR050523">
    <property type="entry name" value="AKR_Detox_Biosynth"/>
</dbReference>
<dbReference type="PANTHER" id="PTHR43364:SF4">
    <property type="entry name" value="NAD(P)-LINKED OXIDOREDUCTASE SUPERFAMILY PROTEIN"/>
    <property type="match status" value="1"/>
</dbReference>
<dbReference type="Proteomes" id="UP001143347">
    <property type="component" value="Unassembled WGS sequence"/>
</dbReference>
<protein>
    <submittedName>
        <fullName evidence="3">Aldo/keto reductase</fullName>
    </submittedName>
</protein>
<feature type="domain" description="NADP-dependent oxidoreductase" evidence="2">
    <location>
        <begin position="10"/>
        <end position="318"/>
    </location>
</feature>
<organism evidence="3 4">
    <name type="scientific">Gordonia aquimaris</name>
    <dbReference type="NCBI Taxonomy" id="2984863"/>
    <lineage>
        <taxon>Bacteria</taxon>
        <taxon>Bacillati</taxon>
        <taxon>Actinomycetota</taxon>
        <taxon>Actinomycetes</taxon>
        <taxon>Mycobacteriales</taxon>
        <taxon>Gordoniaceae</taxon>
        <taxon>Gordonia</taxon>
    </lineage>
</organism>
<proteinExistence type="predicted"/>
<dbReference type="InterPro" id="IPR036812">
    <property type="entry name" value="NAD(P)_OxRdtase_dom_sf"/>
</dbReference>
<dbReference type="SUPFAM" id="SSF51430">
    <property type="entry name" value="NAD(P)-linked oxidoreductase"/>
    <property type="match status" value="1"/>
</dbReference>
<name>A0A9X3D1A6_9ACTN</name>
<evidence type="ECO:0000313" key="4">
    <source>
        <dbReference type="Proteomes" id="UP001143347"/>
    </source>
</evidence>
<dbReference type="Gene3D" id="3.20.20.100">
    <property type="entry name" value="NADP-dependent oxidoreductase domain"/>
    <property type="match status" value="1"/>
</dbReference>
<keyword evidence="4" id="KW-1185">Reference proteome</keyword>